<proteinExistence type="predicted"/>
<evidence type="ECO:0000313" key="1">
    <source>
        <dbReference type="EMBL" id="KAG0271960.1"/>
    </source>
</evidence>
<comment type="caution">
    <text evidence="1">The sequence shown here is derived from an EMBL/GenBank/DDBJ whole genome shotgun (WGS) entry which is preliminary data.</text>
</comment>
<gene>
    <name evidence="1" type="ORF">BGZ97_011110</name>
</gene>
<evidence type="ECO:0000313" key="2">
    <source>
        <dbReference type="Proteomes" id="UP000823405"/>
    </source>
</evidence>
<dbReference type="EMBL" id="JAAAIN010006073">
    <property type="protein sequence ID" value="KAG0271960.1"/>
    <property type="molecule type" value="Genomic_DNA"/>
</dbReference>
<feature type="non-terminal residue" evidence="1">
    <location>
        <position position="1"/>
    </location>
</feature>
<keyword evidence="2" id="KW-1185">Reference proteome</keyword>
<sequence length="87" mass="9771">TELGSGAQHRYSSEIIATANTEEILYEISFTCLMLVITVARPQWPRTIVVLRSADHLCCTYVEIPTRIRRPAIRSGSDARIEYGSDT</sequence>
<dbReference type="Proteomes" id="UP000823405">
    <property type="component" value="Unassembled WGS sequence"/>
</dbReference>
<protein>
    <submittedName>
        <fullName evidence="1">Uncharacterized protein</fullName>
    </submittedName>
</protein>
<reference evidence="1" key="1">
    <citation type="journal article" date="2020" name="Fungal Divers.">
        <title>Resolving the Mortierellaceae phylogeny through synthesis of multi-gene phylogenetics and phylogenomics.</title>
        <authorList>
            <person name="Vandepol N."/>
            <person name="Liber J."/>
            <person name="Desiro A."/>
            <person name="Na H."/>
            <person name="Kennedy M."/>
            <person name="Barry K."/>
            <person name="Grigoriev I.V."/>
            <person name="Miller A.N."/>
            <person name="O'Donnell K."/>
            <person name="Stajich J.E."/>
            <person name="Bonito G."/>
        </authorList>
    </citation>
    <scope>NUCLEOTIDE SEQUENCE</scope>
    <source>
        <strain evidence="1">NVP60</strain>
    </source>
</reference>
<dbReference type="AlphaFoldDB" id="A0A9P6QME2"/>
<dbReference type="OrthoDB" id="3366231at2759"/>
<accession>A0A9P6QME2</accession>
<name>A0A9P6QME2_9FUNG</name>
<feature type="non-terminal residue" evidence="1">
    <location>
        <position position="87"/>
    </location>
</feature>
<organism evidence="1 2">
    <name type="scientific">Linnemannia gamsii</name>
    <dbReference type="NCBI Taxonomy" id="64522"/>
    <lineage>
        <taxon>Eukaryota</taxon>
        <taxon>Fungi</taxon>
        <taxon>Fungi incertae sedis</taxon>
        <taxon>Mucoromycota</taxon>
        <taxon>Mortierellomycotina</taxon>
        <taxon>Mortierellomycetes</taxon>
        <taxon>Mortierellales</taxon>
        <taxon>Mortierellaceae</taxon>
        <taxon>Linnemannia</taxon>
    </lineage>
</organism>